<keyword evidence="3 7" id="KW-0812">Transmembrane</keyword>
<dbReference type="eggNOG" id="COG4232">
    <property type="taxonomic scope" value="Bacteria"/>
</dbReference>
<keyword evidence="6 7" id="KW-0472">Membrane</keyword>
<keyword evidence="5 7" id="KW-1133">Transmembrane helix</keyword>
<reference evidence="9 10" key="1">
    <citation type="journal article" date="2011" name="J. Bacteriol.">
        <title>Genome sequence of the verrucomicrobium Opitutus terrae PB90-1, an abundant inhabitant of rice paddy soil ecosystems.</title>
        <authorList>
            <person name="van Passel M.W."/>
            <person name="Kant R."/>
            <person name="Palva A."/>
            <person name="Copeland A."/>
            <person name="Lucas S."/>
            <person name="Lapidus A."/>
            <person name="Glavina del Rio T."/>
            <person name="Pitluck S."/>
            <person name="Goltsman E."/>
            <person name="Clum A."/>
            <person name="Sun H."/>
            <person name="Schmutz J."/>
            <person name="Larimer F.W."/>
            <person name="Land M.L."/>
            <person name="Hauser L."/>
            <person name="Kyrpides N."/>
            <person name="Mikhailova N."/>
            <person name="Richardson P.P."/>
            <person name="Janssen P.H."/>
            <person name="de Vos W.M."/>
            <person name="Smidt H."/>
        </authorList>
    </citation>
    <scope>NUCLEOTIDE SEQUENCE [LARGE SCALE GENOMIC DNA]</scope>
    <source>
        <strain evidence="10">DSM 11246 / JCM 15787 / PB90-1</strain>
    </source>
</reference>
<feature type="transmembrane region" description="Helical" evidence="7">
    <location>
        <begin position="134"/>
        <end position="162"/>
    </location>
</feature>
<dbReference type="STRING" id="452637.Oter_4058"/>
<feature type="transmembrane region" description="Helical" evidence="7">
    <location>
        <begin position="94"/>
        <end position="114"/>
    </location>
</feature>
<dbReference type="AlphaFoldDB" id="B1ZZZ6"/>
<evidence type="ECO:0000256" key="6">
    <source>
        <dbReference type="ARBA" id="ARBA00023136"/>
    </source>
</evidence>
<evidence type="ECO:0000313" key="10">
    <source>
        <dbReference type="Proteomes" id="UP000007013"/>
    </source>
</evidence>
<dbReference type="EMBL" id="CP001032">
    <property type="protein sequence ID" value="ACB77332.1"/>
    <property type="molecule type" value="Genomic_DNA"/>
</dbReference>
<feature type="transmembrane region" description="Helical" evidence="7">
    <location>
        <begin position="168"/>
        <end position="190"/>
    </location>
</feature>
<feature type="transmembrane region" description="Helical" evidence="7">
    <location>
        <begin position="60"/>
        <end position="82"/>
    </location>
</feature>
<feature type="transmembrane region" description="Helical" evidence="7">
    <location>
        <begin position="210"/>
        <end position="228"/>
    </location>
</feature>
<dbReference type="Pfam" id="PF02683">
    <property type="entry name" value="DsbD_TM"/>
    <property type="match status" value="1"/>
</dbReference>
<proteinExistence type="inferred from homology"/>
<organism evidence="9 10">
    <name type="scientific">Opitutus terrae (strain DSM 11246 / JCM 15787 / PB90-1)</name>
    <dbReference type="NCBI Taxonomy" id="452637"/>
    <lineage>
        <taxon>Bacteria</taxon>
        <taxon>Pseudomonadati</taxon>
        <taxon>Verrucomicrobiota</taxon>
        <taxon>Opitutia</taxon>
        <taxon>Opitutales</taxon>
        <taxon>Opitutaceae</taxon>
        <taxon>Opitutus</taxon>
    </lineage>
</organism>
<comment type="subcellular location">
    <subcellularLocation>
        <location evidence="1">Membrane</location>
        <topology evidence="1">Multi-pass membrane protein</topology>
    </subcellularLocation>
</comment>
<dbReference type="GO" id="GO:0016020">
    <property type="term" value="C:membrane"/>
    <property type="evidence" value="ECO:0007669"/>
    <property type="project" value="UniProtKB-SubCell"/>
</dbReference>
<evidence type="ECO:0000256" key="2">
    <source>
        <dbReference type="ARBA" id="ARBA00006143"/>
    </source>
</evidence>
<evidence type="ECO:0000256" key="5">
    <source>
        <dbReference type="ARBA" id="ARBA00022989"/>
    </source>
</evidence>
<dbReference type="HOGENOM" id="CLU_053225_0_2_0"/>
<dbReference type="InterPro" id="IPR003834">
    <property type="entry name" value="Cyt_c_assmbl_TM_dom"/>
</dbReference>
<dbReference type="PANTHER" id="PTHR31272:SF6">
    <property type="entry name" value="CYTOCHROME C-TYPE BIOGENESIS CCDA-LIKE CHLOROPLASTIC PROTEIN"/>
    <property type="match status" value="1"/>
</dbReference>
<comment type="similarity">
    <text evidence="2">Belongs to the DsbD family.</text>
</comment>
<evidence type="ECO:0000256" key="3">
    <source>
        <dbReference type="ARBA" id="ARBA00022692"/>
    </source>
</evidence>
<evidence type="ECO:0000256" key="7">
    <source>
        <dbReference type="SAM" id="Phobius"/>
    </source>
</evidence>
<feature type="transmembrane region" description="Helical" evidence="7">
    <location>
        <begin position="15"/>
        <end position="48"/>
    </location>
</feature>
<sequence length="231" mass="23993">MDALFVWLSDAMTGAPWLAVVAAAGWGMASLVLSPCHLASIPLVVGFIAQRDETLPRQALGVALLFALGILVSIAAIGGVTAAAGRMLGDIGPWTGYLVAAVLVAVGLHLLGWLKLPWERTMALPRYQGPAAAFLLGLVFGLALGPCTFAYLAPVLGVVFGVARAQPLFAALLVLAYGLGHCVLIVAAGVFTQKVQRVLDWHGASRGAVWLRRSSGVLVLVGATWLVYSAG</sequence>
<evidence type="ECO:0000259" key="8">
    <source>
        <dbReference type="Pfam" id="PF02683"/>
    </source>
</evidence>
<dbReference type="RefSeq" id="WP_012376860.1">
    <property type="nucleotide sequence ID" value="NC_010571.1"/>
</dbReference>
<evidence type="ECO:0000313" key="9">
    <source>
        <dbReference type="EMBL" id="ACB77332.1"/>
    </source>
</evidence>
<name>B1ZZZ6_OPITP</name>
<gene>
    <name evidence="9" type="ordered locus">Oter_4058</name>
</gene>
<dbReference type="KEGG" id="ote:Oter_4058"/>
<dbReference type="PANTHER" id="PTHR31272">
    <property type="entry name" value="CYTOCHROME C-TYPE BIOGENESIS PROTEIN HI_1454-RELATED"/>
    <property type="match status" value="1"/>
</dbReference>
<evidence type="ECO:0000256" key="1">
    <source>
        <dbReference type="ARBA" id="ARBA00004141"/>
    </source>
</evidence>
<protein>
    <submittedName>
        <fullName evidence="9">Cytochrome c biogenesis protein transmembrane region</fullName>
    </submittedName>
</protein>
<dbReference type="Proteomes" id="UP000007013">
    <property type="component" value="Chromosome"/>
</dbReference>
<dbReference type="GO" id="GO:0017004">
    <property type="term" value="P:cytochrome complex assembly"/>
    <property type="evidence" value="ECO:0007669"/>
    <property type="project" value="UniProtKB-KW"/>
</dbReference>
<dbReference type="InterPro" id="IPR051790">
    <property type="entry name" value="Cytochrome_c-biogenesis_DsbD"/>
</dbReference>
<feature type="domain" description="Cytochrome C biogenesis protein transmembrane" evidence="8">
    <location>
        <begin position="17"/>
        <end position="227"/>
    </location>
</feature>
<accession>B1ZZZ6</accession>
<evidence type="ECO:0000256" key="4">
    <source>
        <dbReference type="ARBA" id="ARBA00022748"/>
    </source>
</evidence>
<dbReference type="OrthoDB" id="9809733at2"/>
<keyword evidence="4" id="KW-0201">Cytochrome c-type biogenesis</keyword>
<keyword evidence="10" id="KW-1185">Reference proteome</keyword>